<gene>
    <name evidence="3" type="ORF">FAM09_29025</name>
</gene>
<protein>
    <submittedName>
        <fullName evidence="3">Uncharacterized protein</fullName>
    </submittedName>
</protein>
<name>A0A4S8H8F0_9BACT</name>
<evidence type="ECO:0000256" key="1">
    <source>
        <dbReference type="SAM" id="Coils"/>
    </source>
</evidence>
<feature type="signal peptide" evidence="2">
    <location>
        <begin position="1"/>
        <end position="22"/>
    </location>
</feature>
<proteinExistence type="predicted"/>
<organism evidence="3 4">
    <name type="scientific">Niastella caeni</name>
    <dbReference type="NCBI Taxonomy" id="2569763"/>
    <lineage>
        <taxon>Bacteria</taxon>
        <taxon>Pseudomonadati</taxon>
        <taxon>Bacteroidota</taxon>
        <taxon>Chitinophagia</taxon>
        <taxon>Chitinophagales</taxon>
        <taxon>Chitinophagaceae</taxon>
        <taxon>Niastella</taxon>
    </lineage>
</organism>
<reference evidence="3 4" key="1">
    <citation type="submission" date="2019-04" db="EMBL/GenBank/DDBJ databases">
        <title>Niastella caeni sp. nov., isolated from activated sludge.</title>
        <authorList>
            <person name="Sheng M."/>
        </authorList>
    </citation>
    <scope>NUCLEOTIDE SEQUENCE [LARGE SCALE GENOMIC DNA]</scope>
    <source>
        <strain evidence="3 4">HX-2-15</strain>
    </source>
</reference>
<keyword evidence="2" id="KW-0732">Signal</keyword>
<keyword evidence="1" id="KW-0175">Coiled coil</keyword>
<sequence length="362" mass="39170">MRLFTRLSIAAFSVITFQTVQAQWGMSNGCAYTSYTAGIGNSSPKNKLDVFTSAHVFTTRLWSYKPFSGLTLQNNSSRSLGMHFGSDGASGMGTNSLRFGLYDVSNPALGPDDGWLSNPLIFDMDAPNSSIVLDESGFVGFGTFLPQARLSLGANGAGKKILVYDNGAGSVQAGFGVDMAPGTTGRELSVFTSTSDNTNGCISFGKRLESNGTYTELMKILGNGSVGIGTSDPKTYKLAVNGSAIFTLVKVKAAATPWPDYVFHSTYSLRPLSELEQYIKKNHHLPEVPSATEVEKNGLDLGDNQAVLLKKIEELTLYAIEQDKRLEEQNKKQEAQNEKLALLEKKLNELLAENDKLKTSSK</sequence>
<evidence type="ECO:0000313" key="3">
    <source>
        <dbReference type="EMBL" id="THU31128.1"/>
    </source>
</evidence>
<dbReference type="RefSeq" id="WP_136580674.1">
    <property type="nucleotide sequence ID" value="NZ_STFF01000014.1"/>
</dbReference>
<evidence type="ECO:0000313" key="4">
    <source>
        <dbReference type="Proteomes" id="UP000306918"/>
    </source>
</evidence>
<evidence type="ECO:0000256" key="2">
    <source>
        <dbReference type="SAM" id="SignalP"/>
    </source>
</evidence>
<feature type="chain" id="PRO_5020627931" evidence="2">
    <location>
        <begin position="23"/>
        <end position="362"/>
    </location>
</feature>
<dbReference type="EMBL" id="STFF01000014">
    <property type="protein sequence ID" value="THU31128.1"/>
    <property type="molecule type" value="Genomic_DNA"/>
</dbReference>
<keyword evidence="4" id="KW-1185">Reference proteome</keyword>
<dbReference type="OrthoDB" id="9808753at2"/>
<dbReference type="Proteomes" id="UP000306918">
    <property type="component" value="Unassembled WGS sequence"/>
</dbReference>
<dbReference type="AlphaFoldDB" id="A0A4S8H8F0"/>
<accession>A0A4S8H8F0</accession>
<feature type="coiled-coil region" evidence="1">
    <location>
        <begin position="318"/>
        <end position="360"/>
    </location>
</feature>
<comment type="caution">
    <text evidence="3">The sequence shown here is derived from an EMBL/GenBank/DDBJ whole genome shotgun (WGS) entry which is preliminary data.</text>
</comment>